<organism evidence="1 2">
    <name type="scientific">Chloroflexus islandicus</name>
    <dbReference type="NCBI Taxonomy" id="1707952"/>
    <lineage>
        <taxon>Bacteria</taxon>
        <taxon>Bacillati</taxon>
        <taxon>Chloroflexota</taxon>
        <taxon>Chloroflexia</taxon>
        <taxon>Chloroflexales</taxon>
        <taxon>Chloroflexineae</taxon>
        <taxon>Chloroflexaceae</taxon>
        <taxon>Chloroflexus</taxon>
    </lineage>
</organism>
<comment type="caution">
    <text evidence="1">The sequence shown here is derived from an EMBL/GenBank/DDBJ whole genome shotgun (WGS) entry which is preliminary data.</text>
</comment>
<dbReference type="RefSeq" id="WP_066790237.1">
    <property type="nucleotide sequence ID" value="NZ_LWQS01000082.1"/>
</dbReference>
<dbReference type="OrthoDB" id="1433018at2"/>
<dbReference type="Proteomes" id="UP000078287">
    <property type="component" value="Unassembled WGS sequence"/>
</dbReference>
<dbReference type="InterPro" id="IPR036102">
    <property type="entry name" value="OsmC/Ohrsf"/>
</dbReference>
<evidence type="ECO:0000313" key="2">
    <source>
        <dbReference type="Proteomes" id="UP000078287"/>
    </source>
</evidence>
<dbReference type="InterPro" id="IPR015946">
    <property type="entry name" value="KH_dom-like_a/b"/>
</dbReference>
<sequence length="178" mass="19133">MAPIWSLREFLARKRQALAAFRARLREQPPAPTPLRATVSVAAGTGLRPVRVRDHTVLSDSGPALGGYDLGPNAPELLLAAMASCIAHSALAIAADRELALDDLQVEVTGQIDYRGAMAVSDEAPIAPTDLRYTVRYRGEVSDSEMAALQADLERLCPVLLAVLQPQALRGQVERIEA</sequence>
<protein>
    <submittedName>
        <fullName evidence="1">Osmotically inducible protein OsmC</fullName>
    </submittedName>
</protein>
<keyword evidence="2" id="KW-1185">Reference proteome</keyword>
<gene>
    <name evidence="1" type="ORF">A6A03_03500</name>
</gene>
<dbReference type="PANTHER" id="PTHR35368">
    <property type="entry name" value="HYDROPEROXIDE REDUCTASE"/>
    <property type="match status" value="1"/>
</dbReference>
<name>A0A178M5G9_9CHLR</name>
<proteinExistence type="predicted"/>
<dbReference type="AlphaFoldDB" id="A0A178M5G9"/>
<dbReference type="EMBL" id="LWQS01000082">
    <property type="protein sequence ID" value="OAN42795.1"/>
    <property type="molecule type" value="Genomic_DNA"/>
</dbReference>
<reference evidence="1 2" key="1">
    <citation type="submission" date="2016-04" db="EMBL/GenBank/DDBJ databases">
        <title>Chloroflexus islandicus sp. nov., a thermophilic filamentous anoxygenic phototrophic bacterium from geyser Strokkur (Iceland).</title>
        <authorList>
            <person name="Gaisin V.A."/>
            <person name="Kalashnikov A.M."/>
            <person name="Sukhacheva M.V."/>
            <person name="Grouzdev D.S."/>
            <person name="Ivanov T.M."/>
            <person name="Kuznetsov B."/>
            <person name="Gorlenko V.M."/>
        </authorList>
    </citation>
    <scope>NUCLEOTIDE SEQUENCE [LARGE SCALE GENOMIC DNA]</scope>
    <source>
        <strain evidence="2">isl-2</strain>
    </source>
</reference>
<dbReference type="Gene3D" id="3.30.300.20">
    <property type="match status" value="1"/>
</dbReference>
<dbReference type="Pfam" id="PF02566">
    <property type="entry name" value="OsmC"/>
    <property type="match status" value="1"/>
</dbReference>
<dbReference type="InterPro" id="IPR003718">
    <property type="entry name" value="OsmC/Ohr_fam"/>
</dbReference>
<dbReference type="STRING" id="1707952.A6A03_03500"/>
<dbReference type="SUPFAM" id="SSF82784">
    <property type="entry name" value="OsmC-like"/>
    <property type="match status" value="1"/>
</dbReference>
<dbReference type="InterPro" id="IPR052924">
    <property type="entry name" value="OsmC/Ohr_hydroprdx_reductase"/>
</dbReference>
<evidence type="ECO:0000313" key="1">
    <source>
        <dbReference type="EMBL" id="OAN42795.1"/>
    </source>
</evidence>
<dbReference type="PANTHER" id="PTHR35368:SF1">
    <property type="entry name" value="HYDROPEROXIDE REDUCTASE"/>
    <property type="match status" value="1"/>
</dbReference>
<accession>A0A178M5G9</accession>